<evidence type="ECO:0000259" key="1">
    <source>
        <dbReference type="PROSITE" id="PS00028"/>
    </source>
</evidence>
<dbReference type="Proteomes" id="UP000664859">
    <property type="component" value="Unassembled WGS sequence"/>
</dbReference>
<name>A0A835YLT1_9STRA</name>
<accession>A0A835YLT1</accession>
<reference evidence="2" key="1">
    <citation type="submission" date="2021-02" db="EMBL/GenBank/DDBJ databases">
        <title>First Annotated Genome of the Yellow-green Alga Tribonema minus.</title>
        <authorList>
            <person name="Mahan K.M."/>
        </authorList>
    </citation>
    <scope>NUCLEOTIDE SEQUENCE</scope>
    <source>
        <strain evidence="2">UTEX B ZZ1240</strain>
    </source>
</reference>
<sequence>MVPAAACLPGWVAAVREGAGPGDAPGLPCALRCGAPRVPLRELAAKLPEALFDEYMGIYARGVEDNIALRLQAEHERAVAALRRELEGAAAHGVDTIVDAHCRHIVEDVLTLKCCACGQAWVDFDACFTLQCSRVRCGAFFCAWCGDTYDSRSAAHAHVAGCEHNLNPGRLFFTEEEF</sequence>
<feature type="domain" description="C2H2-type" evidence="1">
    <location>
        <begin position="142"/>
        <end position="164"/>
    </location>
</feature>
<keyword evidence="3" id="KW-1185">Reference proteome</keyword>
<comment type="caution">
    <text evidence="2">The sequence shown here is derived from an EMBL/GenBank/DDBJ whole genome shotgun (WGS) entry which is preliminary data.</text>
</comment>
<dbReference type="PROSITE" id="PS00028">
    <property type="entry name" value="ZINC_FINGER_C2H2_1"/>
    <property type="match status" value="1"/>
</dbReference>
<dbReference type="EMBL" id="JAFCMP010000532">
    <property type="protein sequence ID" value="KAG5176818.1"/>
    <property type="molecule type" value="Genomic_DNA"/>
</dbReference>
<proteinExistence type="predicted"/>
<organism evidence="2 3">
    <name type="scientific">Tribonema minus</name>
    <dbReference type="NCBI Taxonomy" id="303371"/>
    <lineage>
        <taxon>Eukaryota</taxon>
        <taxon>Sar</taxon>
        <taxon>Stramenopiles</taxon>
        <taxon>Ochrophyta</taxon>
        <taxon>PX clade</taxon>
        <taxon>Xanthophyceae</taxon>
        <taxon>Tribonematales</taxon>
        <taxon>Tribonemataceae</taxon>
        <taxon>Tribonema</taxon>
    </lineage>
</organism>
<dbReference type="AlphaFoldDB" id="A0A835YLT1"/>
<gene>
    <name evidence="2" type="ORF">JKP88DRAFT_282416</name>
</gene>
<evidence type="ECO:0000313" key="3">
    <source>
        <dbReference type="Proteomes" id="UP000664859"/>
    </source>
</evidence>
<evidence type="ECO:0000313" key="2">
    <source>
        <dbReference type="EMBL" id="KAG5176818.1"/>
    </source>
</evidence>
<protein>
    <recommendedName>
        <fullName evidence="1">C2H2-type domain-containing protein</fullName>
    </recommendedName>
</protein>
<dbReference type="InterPro" id="IPR013087">
    <property type="entry name" value="Znf_C2H2_type"/>
</dbReference>
<dbReference type="OrthoDB" id="154395at2759"/>